<evidence type="ECO:0000313" key="2">
    <source>
        <dbReference type="EMBL" id="ANZ46086.1"/>
    </source>
</evidence>
<accession>A0A1B2I802</accession>
<feature type="transmembrane region" description="Helical" evidence="1">
    <location>
        <begin position="258"/>
        <end position="284"/>
    </location>
</feature>
<feature type="transmembrane region" description="Helical" evidence="1">
    <location>
        <begin position="425"/>
        <end position="444"/>
    </location>
</feature>
<dbReference type="Pfam" id="PF02447">
    <property type="entry name" value="GntP_permease"/>
    <property type="match status" value="1"/>
</dbReference>
<dbReference type="EMBL" id="CP016757">
    <property type="protein sequence ID" value="ANZ46086.1"/>
    <property type="molecule type" value="Genomic_DNA"/>
</dbReference>
<evidence type="ECO:0000313" key="3">
    <source>
        <dbReference type="Proteomes" id="UP000093044"/>
    </source>
</evidence>
<dbReference type="PANTHER" id="PTHR30354">
    <property type="entry name" value="GNT FAMILY GLUCONATE TRANSPORTER"/>
    <property type="match status" value="1"/>
</dbReference>
<proteinExistence type="predicted"/>
<feature type="transmembrane region" description="Helical" evidence="1">
    <location>
        <begin position="332"/>
        <end position="362"/>
    </location>
</feature>
<name>A0A1B2I802_9BACT</name>
<dbReference type="GO" id="GO:0005886">
    <property type="term" value="C:plasma membrane"/>
    <property type="evidence" value="ECO:0007669"/>
    <property type="project" value="TreeGrafter"/>
</dbReference>
<feature type="transmembrane region" description="Helical" evidence="1">
    <location>
        <begin position="137"/>
        <end position="155"/>
    </location>
</feature>
<dbReference type="GO" id="GO:0015128">
    <property type="term" value="F:gluconate transmembrane transporter activity"/>
    <property type="evidence" value="ECO:0007669"/>
    <property type="project" value="InterPro"/>
</dbReference>
<gene>
    <name evidence="2" type="ORF">BED41_13860</name>
</gene>
<dbReference type="PANTHER" id="PTHR30354:SF11">
    <property type="entry name" value="PERMEASE"/>
    <property type="match status" value="1"/>
</dbReference>
<protein>
    <submittedName>
        <fullName evidence="2">Gluconate transporter</fullName>
    </submittedName>
</protein>
<dbReference type="GeneID" id="83058932"/>
<sequence>MSAFFLFGVIFIAVVAMVIAISKYNVHPFIAMVVIAIAVGLVCGIDTVKVINTVKSGFGNILANIGIVILCGTIIGTILEKTGAALTMANTILKIVGQKRSVLTMGAMGYVTGIPVFCDSGFVVLSPISRALAAQSNTSLAVMATALSGGLYATHCLVPPTPGPIAMAGTLGADLGLTILVGLIVSIPAVAVAILYAVKVSSKVDIPANSQYTMEELIAKYGKLPGALHSFSPILLPIILIGIASVASLPAAPFGKGFAYMFLNFIGNPVVALMLGVFLAMTLIPLSERCNTLTWVSQGVRDSAAILAITGAGGSFGAILSLLPIADATTGLLATGLGVIIPFVIAMILKLAMGASTVAMITTASMMAPVIESMGYSSPLGRVFVVMAIGAGSMVASHANDSYFWVVSQFSDMKANEAYRCQTGMTATMGITVIVILYVASMFLV</sequence>
<keyword evidence="1" id="KW-0472">Membrane</keyword>
<dbReference type="RefSeq" id="WP_066747582.1">
    <property type="nucleotide sequence ID" value="NZ_CP016757.1"/>
</dbReference>
<feature type="transmembrane region" description="Helical" evidence="1">
    <location>
        <begin position="58"/>
        <end position="79"/>
    </location>
</feature>
<reference evidence="2" key="1">
    <citation type="submission" date="2016-08" db="EMBL/GenBank/DDBJ databases">
        <title>Complete genome of Cloacibacillus porcorum.</title>
        <authorList>
            <person name="Looft T."/>
            <person name="Bayles D.O."/>
            <person name="Alt D.P."/>
        </authorList>
    </citation>
    <scope>NUCLEOTIDE SEQUENCE [LARGE SCALE GENOMIC DNA]</scope>
    <source>
        <strain evidence="2">CL-84</strain>
    </source>
</reference>
<dbReference type="KEGG" id="cpor:BED41_13860"/>
<feature type="transmembrane region" description="Helical" evidence="1">
    <location>
        <begin position="175"/>
        <end position="198"/>
    </location>
</feature>
<keyword evidence="3" id="KW-1185">Reference proteome</keyword>
<organism evidence="2 3">
    <name type="scientific">Cloacibacillus porcorum</name>
    <dbReference type="NCBI Taxonomy" id="1197717"/>
    <lineage>
        <taxon>Bacteria</taxon>
        <taxon>Thermotogati</taxon>
        <taxon>Synergistota</taxon>
        <taxon>Synergistia</taxon>
        <taxon>Synergistales</taxon>
        <taxon>Synergistaceae</taxon>
        <taxon>Cloacibacillus</taxon>
    </lineage>
</organism>
<feature type="transmembrane region" description="Helical" evidence="1">
    <location>
        <begin position="107"/>
        <end position="125"/>
    </location>
</feature>
<keyword evidence="1" id="KW-1133">Transmembrane helix</keyword>
<dbReference type="OrthoDB" id="9787129at2"/>
<dbReference type="STRING" id="1197717.BED41_13860"/>
<feature type="transmembrane region" description="Helical" evidence="1">
    <location>
        <begin position="30"/>
        <end position="51"/>
    </location>
</feature>
<dbReference type="AlphaFoldDB" id="A0A1B2I802"/>
<keyword evidence="1" id="KW-0812">Transmembrane</keyword>
<feature type="transmembrane region" description="Helical" evidence="1">
    <location>
        <begin position="383"/>
        <end position="405"/>
    </location>
</feature>
<dbReference type="Proteomes" id="UP000093044">
    <property type="component" value="Chromosome"/>
</dbReference>
<dbReference type="InterPro" id="IPR003474">
    <property type="entry name" value="Glcn_transporter"/>
</dbReference>
<evidence type="ECO:0000256" key="1">
    <source>
        <dbReference type="SAM" id="Phobius"/>
    </source>
</evidence>
<feature type="transmembrane region" description="Helical" evidence="1">
    <location>
        <begin position="234"/>
        <end position="252"/>
    </location>
</feature>
<feature type="transmembrane region" description="Helical" evidence="1">
    <location>
        <begin position="305"/>
        <end position="326"/>
    </location>
</feature>